<reference evidence="2" key="1">
    <citation type="journal article" date="2011" name="Genome Res.">
        <title>Phylogeny-wide analysis of social amoeba genomes highlights ancient origins for complex intercellular communication.</title>
        <authorList>
            <person name="Heidel A.J."/>
            <person name="Lawal H.M."/>
            <person name="Felder M."/>
            <person name="Schilde C."/>
            <person name="Helps N.R."/>
            <person name="Tunggal B."/>
            <person name="Rivero F."/>
            <person name="John U."/>
            <person name="Schleicher M."/>
            <person name="Eichinger L."/>
            <person name="Platzer M."/>
            <person name="Noegel A.A."/>
            <person name="Schaap P."/>
            <person name="Gloeckner G."/>
        </authorList>
    </citation>
    <scope>NUCLEOTIDE SEQUENCE [LARGE SCALE GENOMIC DNA]</scope>
    <source>
        <strain evidence="2">SH3</strain>
    </source>
</reference>
<keyword evidence="2" id="KW-1185">Reference proteome</keyword>
<dbReference type="EMBL" id="GL883029">
    <property type="protein sequence ID" value="EGG13583.1"/>
    <property type="molecule type" value="Genomic_DNA"/>
</dbReference>
<accession>F4QCE8</accession>
<name>F4QCE8_CACFS</name>
<evidence type="ECO:0000313" key="2">
    <source>
        <dbReference type="Proteomes" id="UP000007797"/>
    </source>
</evidence>
<dbReference type="GeneID" id="14865450"/>
<dbReference type="KEGG" id="dfa:DFA_11344"/>
<evidence type="ECO:0000313" key="1">
    <source>
        <dbReference type="EMBL" id="EGG13583.1"/>
    </source>
</evidence>
<sequence>MIDLFKGQSLKSITSINFGKVVDPRYNAGGDENPFLVGNIIQPTSSLTKIILPFAFDWNSLSIDVKQNLRVISLMFRDPYQPIPFNPIDFPNLRHVHTKPNRQGIFPDIPSCVNTITFLGPVSWRVIDTFSKANISTLRVRLYDLEKNLYLNKITSLKKLVLFSSSTTICQNQFNYFINDMGFDYYGSSLSIQSNTKKLIYIKRDSETNHSTITNNNNNNNNNNNYQIDQQQVVSTPTSINNNNNIILPNTIINKIIKMTWKLRERCTCVYEKETIQKWIKIGYDILKDEQELDRFNEMKNNCPTHFSHTQPYKPLTYDLKSSNRSKLQLGLINKDIFNYIAKNCFSIVDLEYHRENATQHIKNQYCVAFKHFTTIIGSSDQHFPRILLNIKDNHPHITKVILYNLDYLQDIIKLLPNLSSIDFSKPRTNSYGNIDITNLHKLKHLTKLDLTSAYFGDDSRLIDEIKDMPLKKLCLSNNFLYRKLPLWLKQSITKISASPFWGYLDQFPNIQHIVIDNRFSRDSSWCKLPNTVTKVTCTEEIGFLPHNKSVRKVILKTRWQENITGPFLFLKTLSSPQCSHVQTIIYCCPDTFQVPNDLFNDFKYQIDYSRTSLDDNKPQYLKLSRINQNPVSNQDSSSTDIFKRYCKIM</sequence>
<proteinExistence type="predicted"/>
<organism evidence="1 2">
    <name type="scientific">Cavenderia fasciculata</name>
    <name type="common">Slime mold</name>
    <name type="synonym">Dictyostelium fasciculatum</name>
    <dbReference type="NCBI Taxonomy" id="261658"/>
    <lineage>
        <taxon>Eukaryota</taxon>
        <taxon>Amoebozoa</taxon>
        <taxon>Evosea</taxon>
        <taxon>Eumycetozoa</taxon>
        <taxon>Dictyostelia</taxon>
        <taxon>Acytosteliales</taxon>
        <taxon>Cavenderiaceae</taxon>
        <taxon>Cavenderia</taxon>
    </lineage>
</organism>
<dbReference type="RefSeq" id="XP_004350287.1">
    <property type="nucleotide sequence ID" value="XM_004350237.1"/>
</dbReference>
<dbReference type="AlphaFoldDB" id="F4QCE8"/>
<dbReference type="Proteomes" id="UP000007797">
    <property type="component" value="Unassembled WGS sequence"/>
</dbReference>
<gene>
    <name evidence="1" type="ORF">DFA_11344</name>
</gene>
<protein>
    <submittedName>
        <fullName evidence="1">Uncharacterized protein</fullName>
    </submittedName>
</protein>
<dbReference type="SUPFAM" id="SSF52047">
    <property type="entry name" value="RNI-like"/>
    <property type="match status" value="1"/>
</dbReference>